<dbReference type="Proteomes" id="UP000298781">
    <property type="component" value="Chromosome"/>
</dbReference>
<evidence type="ECO:0000313" key="2">
    <source>
        <dbReference type="Proteomes" id="UP000298781"/>
    </source>
</evidence>
<evidence type="ECO:0000313" key="1">
    <source>
        <dbReference type="EMBL" id="QCI63355.1"/>
    </source>
</evidence>
<organism evidence="1 2">
    <name type="scientific">Phreatobacter stygius</name>
    <dbReference type="NCBI Taxonomy" id="1940610"/>
    <lineage>
        <taxon>Bacteria</taxon>
        <taxon>Pseudomonadati</taxon>
        <taxon>Pseudomonadota</taxon>
        <taxon>Alphaproteobacteria</taxon>
        <taxon>Hyphomicrobiales</taxon>
        <taxon>Phreatobacteraceae</taxon>
        <taxon>Phreatobacter</taxon>
    </lineage>
</organism>
<keyword evidence="2" id="KW-1185">Reference proteome</keyword>
<dbReference type="OrthoDB" id="8378722at2"/>
<dbReference type="KEGG" id="pstg:E8M01_03345"/>
<reference evidence="1 2" key="1">
    <citation type="submission" date="2019-04" db="EMBL/GenBank/DDBJ databases">
        <title>Phreatobacter aquaticus sp. nov.</title>
        <authorList>
            <person name="Choi A."/>
        </authorList>
    </citation>
    <scope>NUCLEOTIDE SEQUENCE [LARGE SCALE GENOMIC DNA]</scope>
    <source>
        <strain evidence="1 2">KCTC 52518</strain>
    </source>
</reference>
<name>A0A4D7AUR8_9HYPH</name>
<dbReference type="AlphaFoldDB" id="A0A4D7AUR8"/>
<gene>
    <name evidence="1" type="ORF">E8M01_03345</name>
</gene>
<sequence>MTIRTTSETFTFTKPFKLSNIDEIQPSGQYIVDTDEELIEGISRLAYRRVATRLHLPAIAASQAITQHVAIDRADFDRALVQDIDAAI</sequence>
<accession>A0A4D7AUR8</accession>
<protein>
    <submittedName>
        <fullName evidence="1">Uncharacterized protein</fullName>
    </submittedName>
</protein>
<proteinExistence type="predicted"/>
<dbReference type="EMBL" id="CP039690">
    <property type="protein sequence ID" value="QCI63355.1"/>
    <property type="molecule type" value="Genomic_DNA"/>
</dbReference>
<dbReference type="RefSeq" id="WP_136958813.1">
    <property type="nucleotide sequence ID" value="NZ_CP039690.1"/>
</dbReference>